<dbReference type="EMBL" id="BMPI01000034">
    <property type="protein sequence ID" value="GGM51698.1"/>
    <property type="molecule type" value="Genomic_DNA"/>
</dbReference>
<proteinExistence type="predicted"/>
<reference evidence="2" key="2">
    <citation type="submission" date="2020-09" db="EMBL/GenBank/DDBJ databases">
        <authorList>
            <person name="Sun Q."/>
            <person name="Ohkuma M."/>
        </authorList>
    </citation>
    <scope>NUCLEOTIDE SEQUENCE</scope>
    <source>
        <strain evidence="2">JCM 19831</strain>
    </source>
</reference>
<dbReference type="InterPro" id="IPR012495">
    <property type="entry name" value="TadE-like_dom"/>
</dbReference>
<comment type="caution">
    <text evidence="2">The sequence shown here is derived from an EMBL/GenBank/DDBJ whole genome shotgun (WGS) entry which is preliminary data.</text>
</comment>
<dbReference type="Pfam" id="PF07811">
    <property type="entry name" value="TadE"/>
    <property type="match status" value="1"/>
</dbReference>
<organism evidence="2 3">
    <name type="scientific">Dactylosporangium sucinum</name>
    <dbReference type="NCBI Taxonomy" id="1424081"/>
    <lineage>
        <taxon>Bacteria</taxon>
        <taxon>Bacillati</taxon>
        <taxon>Actinomycetota</taxon>
        <taxon>Actinomycetes</taxon>
        <taxon>Micromonosporales</taxon>
        <taxon>Micromonosporaceae</taxon>
        <taxon>Dactylosporangium</taxon>
    </lineage>
</organism>
<evidence type="ECO:0000259" key="1">
    <source>
        <dbReference type="Pfam" id="PF07811"/>
    </source>
</evidence>
<evidence type="ECO:0000313" key="2">
    <source>
        <dbReference type="EMBL" id="GGM51698.1"/>
    </source>
</evidence>
<feature type="domain" description="TadE-like" evidence="1">
    <location>
        <begin position="13"/>
        <end position="55"/>
    </location>
</feature>
<dbReference type="Proteomes" id="UP000642070">
    <property type="component" value="Unassembled WGS sequence"/>
</dbReference>
<protein>
    <recommendedName>
        <fullName evidence="1">TadE-like domain-containing protein</fullName>
    </recommendedName>
</protein>
<name>A0A917U3Z9_9ACTN</name>
<reference evidence="2" key="1">
    <citation type="journal article" date="2014" name="Int. J. Syst. Evol. Microbiol.">
        <title>Complete genome sequence of Corynebacterium casei LMG S-19264T (=DSM 44701T), isolated from a smear-ripened cheese.</title>
        <authorList>
            <consortium name="US DOE Joint Genome Institute (JGI-PGF)"/>
            <person name="Walter F."/>
            <person name="Albersmeier A."/>
            <person name="Kalinowski J."/>
            <person name="Ruckert C."/>
        </authorList>
    </citation>
    <scope>NUCLEOTIDE SEQUENCE</scope>
    <source>
        <strain evidence="2">JCM 19831</strain>
    </source>
</reference>
<gene>
    <name evidence="2" type="ORF">GCM10007977_061790</name>
</gene>
<accession>A0A917U3Z9</accession>
<dbReference type="AlphaFoldDB" id="A0A917U3Z9"/>
<sequence length="147" mass="15426">MSRGMQRRDGQRGSVTVELAILAPSMLLLASFAMLVGRVSLANAAVDAAAYSAARAASLSRDAATAQRRAEESVVSTLDGQGLRCLTLLVAVDTSQFARDAGEPASVTVTVECRVDLSAGALPGTPTDRWIRVEYASPLDLFRSRAG</sequence>
<evidence type="ECO:0000313" key="3">
    <source>
        <dbReference type="Proteomes" id="UP000642070"/>
    </source>
</evidence>
<keyword evidence="3" id="KW-1185">Reference proteome</keyword>